<reference evidence="8 9" key="1">
    <citation type="submission" date="2018-11" db="EMBL/GenBank/DDBJ databases">
        <title>Genome assembly of Steccherinum ochraceum LE-BIN_3174, the white-rot fungus of the Steccherinaceae family (The Residual Polyporoid clade, Polyporales, Basidiomycota).</title>
        <authorList>
            <person name="Fedorova T.V."/>
            <person name="Glazunova O.A."/>
            <person name="Landesman E.O."/>
            <person name="Moiseenko K.V."/>
            <person name="Psurtseva N.V."/>
            <person name="Savinova O.S."/>
            <person name="Shakhova N.V."/>
            <person name="Tyazhelova T.V."/>
            <person name="Vasina D.V."/>
        </authorList>
    </citation>
    <scope>NUCLEOTIDE SEQUENCE [LARGE SCALE GENOMIC DNA]</scope>
    <source>
        <strain evidence="8 9">LE-BIN_3174</strain>
    </source>
</reference>
<evidence type="ECO:0000256" key="1">
    <source>
        <dbReference type="ARBA" id="ARBA00003343"/>
    </source>
</evidence>
<dbReference type="Gene3D" id="3.20.170.30">
    <property type="match status" value="1"/>
</dbReference>
<comment type="caution">
    <text evidence="8">The sequence shown here is derived from an EMBL/GenBank/DDBJ whole genome shotgun (WGS) entry which is preliminary data.</text>
</comment>
<comment type="similarity">
    <text evidence="2">Belongs to the KptA/TPT1 family.</text>
</comment>
<name>A0A4R0RS65_9APHY</name>
<evidence type="ECO:0000256" key="6">
    <source>
        <dbReference type="ARBA" id="ARBA00047949"/>
    </source>
</evidence>
<dbReference type="PANTHER" id="PTHR12684:SF2">
    <property type="entry name" value="TRNA 2'-PHOSPHOTRANSFERASE 1"/>
    <property type="match status" value="1"/>
</dbReference>
<comment type="catalytic activity">
    <reaction evidence="6">
        <text>2'-phospho-[ligated tRNA] + NAD(+) = mature tRNA + ADP-alpha-D-ribose 1'',2''-cyclic phosphate + nicotinamide</text>
        <dbReference type="Rhea" id="RHEA:23324"/>
        <dbReference type="Rhea" id="RHEA-COMP:11106"/>
        <dbReference type="Rhea" id="RHEA-COMP:11107"/>
        <dbReference type="ChEBI" id="CHEBI:17154"/>
        <dbReference type="ChEBI" id="CHEBI:57540"/>
        <dbReference type="ChEBI" id="CHEBI:76596"/>
        <dbReference type="ChEBI" id="CHEBI:82883"/>
        <dbReference type="ChEBI" id="CHEBI:85027"/>
        <dbReference type="EC" id="2.7.1.160"/>
    </reaction>
</comment>
<dbReference type="EC" id="2.7.1.160" evidence="3"/>
<dbReference type="OrthoDB" id="419694at2759"/>
<dbReference type="AlphaFoldDB" id="A0A4R0RS65"/>
<organism evidence="8 9">
    <name type="scientific">Steccherinum ochraceum</name>
    <dbReference type="NCBI Taxonomy" id="92696"/>
    <lineage>
        <taxon>Eukaryota</taxon>
        <taxon>Fungi</taxon>
        <taxon>Dikarya</taxon>
        <taxon>Basidiomycota</taxon>
        <taxon>Agaricomycotina</taxon>
        <taxon>Agaricomycetes</taxon>
        <taxon>Polyporales</taxon>
        <taxon>Steccherinaceae</taxon>
        <taxon>Steccherinum</taxon>
    </lineage>
</organism>
<evidence type="ECO:0000256" key="3">
    <source>
        <dbReference type="ARBA" id="ARBA00012007"/>
    </source>
</evidence>
<evidence type="ECO:0000313" key="8">
    <source>
        <dbReference type="EMBL" id="TCD71780.1"/>
    </source>
</evidence>
<dbReference type="SUPFAM" id="SSF56399">
    <property type="entry name" value="ADP-ribosylation"/>
    <property type="match status" value="1"/>
</dbReference>
<dbReference type="InterPro" id="IPR002745">
    <property type="entry name" value="Ptrans_KptA/Tpt1"/>
</dbReference>
<sequence>MENPPDQDRVTSVGNGAASEPKQAVSEPHTIATADQGAGTSEGGKRAGKRTGKQPKPQQKQSNGKEKQQQQNAPKMRGLPTDSEETRMSKTLTWILRHGSESEGLTMRPDGYVRVQDILARPRFKAFDMPLIERIVATDSKSRFGLLSEPDPASASPTSPVWWIRANQGHSLKKVVQLETTLVSCAADIPTGIAVHGTTLVAWESIQNQGLSKMKRNHIHLAQGVPGSGVISGMRKLSEIYIYVDVDKAIASGLAFSLSANGVVLTEGDERGFLAPDFFSKVVKRNGDIVLQRDDSDAVGDLEKKTESIML</sequence>
<protein>
    <recommendedName>
        <fullName evidence="3">2'-phosphotransferase</fullName>
        <ecNumber evidence="3">2.7.1.160</ecNumber>
    </recommendedName>
</protein>
<evidence type="ECO:0000256" key="7">
    <source>
        <dbReference type="SAM" id="MobiDB-lite"/>
    </source>
</evidence>
<comment type="function">
    <text evidence="1">Catalyzes the last step of tRNA splicing, the transfer of the splice junction 2'-phosphate from ligated tRNA to NAD to produce ADP-ribose 1''-2'' cyclic phosphate.</text>
</comment>
<dbReference type="Gene3D" id="1.10.10.970">
    <property type="entry name" value="RNA 2'-phosphotransferase, Tpt1/KptA family, N-terminal domain"/>
    <property type="match status" value="1"/>
</dbReference>
<feature type="region of interest" description="Disordered" evidence="7">
    <location>
        <begin position="1"/>
        <end position="87"/>
    </location>
</feature>
<keyword evidence="5" id="KW-0520">NAD</keyword>
<accession>A0A4R0RS65</accession>
<evidence type="ECO:0000256" key="5">
    <source>
        <dbReference type="ARBA" id="ARBA00023027"/>
    </source>
</evidence>
<evidence type="ECO:0000256" key="2">
    <source>
        <dbReference type="ARBA" id="ARBA00009836"/>
    </source>
</evidence>
<keyword evidence="4" id="KW-0808">Transferase</keyword>
<dbReference type="GO" id="GO:0006388">
    <property type="term" value="P:tRNA splicing, via endonucleolytic cleavage and ligation"/>
    <property type="evidence" value="ECO:0007669"/>
    <property type="project" value="TreeGrafter"/>
</dbReference>
<keyword evidence="9" id="KW-1185">Reference proteome</keyword>
<proteinExistence type="inferred from homology"/>
<dbReference type="Proteomes" id="UP000292702">
    <property type="component" value="Unassembled WGS sequence"/>
</dbReference>
<dbReference type="GO" id="GO:0000215">
    <property type="term" value="F:tRNA 2'-phosphotransferase activity"/>
    <property type="evidence" value="ECO:0007669"/>
    <property type="project" value="UniProtKB-EC"/>
</dbReference>
<evidence type="ECO:0000256" key="4">
    <source>
        <dbReference type="ARBA" id="ARBA00022679"/>
    </source>
</evidence>
<dbReference type="STRING" id="92696.A0A4R0RS65"/>
<dbReference type="Pfam" id="PF01885">
    <property type="entry name" value="PTS_2-RNA"/>
    <property type="match status" value="1"/>
</dbReference>
<dbReference type="InterPro" id="IPR042080">
    <property type="entry name" value="RNA_2'-PTrans_N"/>
</dbReference>
<dbReference type="PANTHER" id="PTHR12684">
    <property type="entry name" value="PUTATIVE PHOSPHOTRANSFERASE"/>
    <property type="match status" value="1"/>
</dbReference>
<dbReference type="InterPro" id="IPR042081">
    <property type="entry name" value="RNA_2'-PTrans_C"/>
</dbReference>
<gene>
    <name evidence="8" type="ORF">EIP91_003123</name>
</gene>
<evidence type="ECO:0000313" key="9">
    <source>
        <dbReference type="Proteomes" id="UP000292702"/>
    </source>
</evidence>
<dbReference type="EMBL" id="RWJN01000002">
    <property type="protein sequence ID" value="TCD71780.1"/>
    <property type="molecule type" value="Genomic_DNA"/>
</dbReference>